<dbReference type="PROSITE" id="PS51257">
    <property type="entry name" value="PROKAR_LIPOPROTEIN"/>
    <property type="match status" value="1"/>
</dbReference>
<organism evidence="3">
    <name type="scientific">marine sediment metagenome</name>
    <dbReference type="NCBI Taxonomy" id="412755"/>
    <lineage>
        <taxon>unclassified sequences</taxon>
        <taxon>metagenomes</taxon>
        <taxon>ecological metagenomes</taxon>
    </lineage>
</organism>
<keyword evidence="1" id="KW-1133">Transmembrane helix</keyword>
<dbReference type="PANTHER" id="PTHR36111">
    <property type="entry name" value="INNER MEMBRANE PROTEIN-RELATED"/>
    <property type="match status" value="1"/>
</dbReference>
<feature type="transmembrane region" description="Helical" evidence="1">
    <location>
        <begin position="114"/>
        <end position="133"/>
    </location>
</feature>
<keyword evidence="1" id="KW-0812">Transmembrane</keyword>
<evidence type="ECO:0000313" key="3">
    <source>
        <dbReference type="EMBL" id="GAH23954.1"/>
    </source>
</evidence>
<gene>
    <name evidence="3" type="ORF">S03H2_05073</name>
</gene>
<evidence type="ECO:0000259" key="2">
    <source>
        <dbReference type="Pfam" id="PF22570"/>
    </source>
</evidence>
<feature type="transmembrane region" description="Helical" evidence="1">
    <location>
        <begin position="142"/>
        <end position="161"/>
    </location>
</feature>
<dbReference type="Pfam" id="PF22570">
    <property type="entry name" value="LiaF-TM"/>
    <property type="match status" value="1"/>
</dbReference>
<evidence type="ECO:0000256" key="1">
    <source>
        <dbReference type="SAM" id="Phobius"/>
    </source>
</evidence>
<feature type="transmembrane region" description="Helical" evidence="1">
    <location>
        <begin position="91"/>
        <end position="108"/>
    </location>
</feature>
<feature type="domain" description="LiaF transmembrane" evidence="2">
    <location>
        <begin position="94"/>
        <end position="163"/>
    </location>
</feature>
<dbReference type="InterPro" id="IPR054331">
    <property type="entry name" value="LiaF_TM"/>
</dbReference>
<comment type="caution">
    <text evidence="3">The sequence shown here is derived from an EMBL/GenBank/DDBJ whole genome shotgun (WGS) entry which is preliminary data.</text>
</comment>
<feature type="transmembrane region" description="Helical" evidence="1">
    <location>
        <begin position="59"/>
        <end position="79"/>
    </location>
</feature>
<accession>X1F3N4</accession>
<dbReference type="AlphaFoldDB" id="X1F3N4"/>
<feature type="transmembrane region" description="Helical" evidence="1">
    <location>
        <begin position="6"/>
        <end position="24"/>
    </location>
</feature>
<protein>
    <recommendedName>
        <fullName evidence="2">LiaF transmembrane domain-containing protein</fullName>
    </recommendedName>
</protein>
<keyword evidence="1" id="KW-0472">Membrane</keyword>
<name>X1F3N4_9ZZZZ</name>
<reference evidence="3" key="1">
    <citation type="journal article" date="2014" name="Front. Microbiol.">
        <title>High frequency of phylogenetically diverse reductive dehalogenase-homologous genes in deep subseafloor sedimentary metagenomes.</title>
        <authorList>
            <person name="Kawai M."/>
            <person name="Futagami T."/>
            <person name="Toyoda A."/>
            <person name="Takaki Y."/>
            <person name="Nishi S."/>
            <person name="Hori S."/>
            <person name="Arai W."/>
            <person name="Tsubouchi T."/>
            <person name="Morono Y."/>
            <person name="Uchiyama I."/>
            <person name="Ito T."/>
            <person name="Fujiyama A."/>
            <person name="Inagaki F."/>
            <person name="Takami H."/>
        </authorList>
    </citation>
    <scope>NUCLEOTIDE SEQUENCE</scope>
    <source>
        <strain evidence="3">Expedition CK06-06</strain>
    </source>
</reference>
<dbReference type="Pfam" id="PF04474">
    <property type="entry name" value="DUF554"/>
    <property type="match status" value="1"/>
</dbReference>
<feature type="transmembrane region" description="Helical" evidence="1">
    <location>
        <begin position="36"/>
        <end position="53"/>
    </location>
</feature>
<dbReference type="EMBL" id="BARU01002081">
    <property type="protein sequence ID" value="GAH23954.1"/>
    <property type="molecule type" value="Genomic_DNA"/>
</dbReference>
<dbReference type="InterPro" id="IPR007563">
    <property type="entry name" value="DUF554"/>
</dbReference>
<proteinExistence type="predicted"/>
<sequence>MLLMRGTIVNVIAIFLGCSVGFILKSKFPEKIGKIIMQALGLASLLIGMQMALKTDNILLVIFSLVIGGVIGEIIGIKGGKIMSASEEGKGNWVFGLIILAVGIIFIVENFTDLEIWGRVWNLWPVILLIWGIKEIWQNKSIFFGVILIAIGTIFLAKYFFSFCFFWR</sequence>
<dbReference type="PANTHER" id="PTHR36111:SF2">
    <property type="entry name" value="INNER MEMBRANE PROTEIN"/>
    <property type="match status" value="1"/>
</dbReference>